<dbReference type="PROSITE" id="PS51831">
    <property type="entry name" value="HD"/>
    <property type="match status" value="1"/>
</dbReference>
<dbReference type="RefSeq" id="WP_175310366.1">
    <property type="nucleotide sequence ID" value="NZ_CBCRYR010000026.1"/>
</dbReference>
<evidence type="ECO:0000256" key="1">
    <source>
        <dbReference type="SAM" id="MobiDB-lite"/>
    </source>
</evidence>
<dbReference type="InterPro" id="IPR006674">
    <property type="entry name" value="HD_domain"/>
</dbReference>
<accession>A0A7Y6B184</accession>
<feature type="compositionally biased region" description="Low complexity" evidence="1">
    <location>
        <begin position="69"/>
        <end position="78"/>
    </location>
</feature>
<keyword evidence="5" id="KW-1185">Reference proteome</keyword>
<proteinExistence type="predicted"/>
<name>A0A7Y6B184_9SPHN</name>
<protein>
    <submittedName>
        <fullName evidence="4">HD-GYP domain-containing protein</fullName>
    </submittedName>
</protein>
<evidence type="ECO:0000259" key="3">
    <source>
        <dbReference type="PROSITE" id="PS51832"/>
    </source>
</evidence>
<feature type="domain" description="HD" evidence="2">
    <location>
        <begin position="171"/>
        <end position="291"/>
    </location>
</feature>
<feature type="region of interest" description="Disordered" evidence="1">
    <location>
        <begin position="64"/>
        <end position="86"/>
    </location>
</feature>
<evidence type="ECO:0000313" key="5">
    <source>
        <dbReference type="Proteomes" id="UP000536441"/>
    </source>
</evidence>
<dbReference type="SUPFAM" id="SSF109604">
    <property type="entry name" value="HD-domain/PDEase-like"/>
    <property type="match status" value="1"/>
</dbReference>
<dbReference type="InterPro" id="IPR003607">
    <property type="entry name" value="HD/PDEase_dom"/>
</dbReference>
<organism evidence="4 5">
    <name type="scientific">Sphingomonas zeae</name>
    <dbReference type="NCBI Taxonomy" id="1646122"/>
    <lineage>
        <taxon>Bacteria</taxon>
        <taxon>Pseudomonadati</taxon>
        <taxon>Pseudomonadota</taxon>
        <taxon>Alphaproteobacteria</taxon>
        <taxon>Sphingomonadales</taxon>
        <taxon>Sphingomonadaceae</taxon>
        <taxon>Sphingomonas</taxon>
    </lineage>
</organism>
<dbReference type="GO" id="GO:0008081">
    <property type="term" value="F:phosphoric diester hydrolase activity"/>
    <property type="evidence" value="ECO:0007669"/>
    <property type="project" value="UniProtKB-ARBA"/>
</dbReference>
<dbReference type="PANTHER" id="PTHR43155:SF2">
    <property type="entry name" value="CYCLIC DI-GMP PHOSPHODIESTERASE PA4108"/>
    <property type="match status" value="1"/>
</dbReference>
<dbReference type="InterPro" id="IPR006675">
    <property type="entry name" value="HDIG_dom"/>
</dbReference>
<dbReference type="CDD" id="cd00077">
    <property type="entry name" value="HDc"/>
    <property type="match status" value="1"/>
</dbReference>
<dbReference type="Gene3D" id="1.10.3210.10">
    <property type="entry name" value="Hypothetical protein af1432"/>
    <property type="match status" value="1"/>
</dbReference>
<dbReference type="InterPro" id="IPR021812">
    <property type="entry name" value="DUF3391"/>
</dbReference>
<sequence length="429" mass="47097">MEEQSSANRFIQIGSDQVALGMYIHALHCSWIHSPFWRTSFLLTEPEDLAKIRQSIPAVTIDLTKGRGPTKTAAAETPESPPAQSVEAPMTPIVTSLRPRRTKPPTELERASTVSARAAAAIARLFEDALHGHTIRTSDLVPIVEDIADTTAKSAAAMIAATRLKDDGQYIYIHSVAVGTLMMSLARHLGLSEQDVRVAGMAGLLHDIGKLHVPATILDKPGRLNADEIMEIRRHPGLGHRILTDLSDLDPRVLEVCRHHHERMDGTGYPDGLKGDEISQIVRISAICDVYDAVTSIRPYKRAWSPHEALAQMLEWDGHFDPETLRAFIASLGIQPFAALVRLHSNRLGIVVREGESPTTPIVRTFFDIPSHALTAIEDVATVHDPILRAECGQYWFGERWATLQAEIEADPAVPEAPLLRAVGCEARG</sequence>
<dbReference type="PROSITE" id="PS51832">
    <property type="entry name" value="HD_GYP"/>
    <property type="match status" value="1"/>
</dbReference>
<evidence type="ECO:0000313" key="4">
    <source>
        <dbReference type="EMBL" id="NUU45567.1"/>
    </source>
</evidence>
<dbReference type="Pfam" id="PF11871">
    <property type="entry name" value="DUF3391"/>
    <property type="match status" value="1"/>
</dbReference>
<dbReference type="Proteomes" id="UP000536441">
    <property type="component" value="Unassembled WGS sequence"/>
</dbReference>
<dbReference type="InterPro" id="IPR037522">
    <property type="entry name" value="HD_GYP_dom"/>
</dbReference>
<dbReference type="PANTHER" id="PTHR43155">
    <property type="entry name" value="CYCLIC DI-GMP PHOSPHODIESTERASE PA4108-RELATED"/>
    <property type="match status" value="1"/>
</dbReference>
<dbReference type="AlphaFoldDB" id="A0A7Y6B184"/>
<dbReference type="SMART" id="SM00471">
    <property type="entry name" value="HDc"/>
    <property type="match status" value="1"/>
</dbReference>
<dbReference type="NCBIfam" id="TIGR00277">
    <property type="entry name" value="HDIG"/>
    <property type="match status" value="1"/>
</dbReference>
<evidence type="ECO:0000259" key="2">
    <source>
        <dbReference type="PROSITE" id="PS51831"/>
    </source>
</evidence>
<reference evidence="4 5" key="1">
    <citation type="submission" date="2020-05" db="EMBL/GenBank/DDBJ databases">
        <title>Genome Sequencing of Type Strains.</title>
        <authorList>
            <person name="Lemaire J.F."/>
            <person name="Inderbitzin P."/>
            <person name="Gregorio O.A."/>
            <person name="Collins S.B."/>
            <person name="Wespe N."/>
            <person name="Knight-Connoni V."/>
        </authorList>
    </citation>
    <scope>NUCLEOTIDE SEQUENCE [LARGE SCALE GENOMIC DNA]</scope>
    <source>
        <strain evidence="4 5">DSM 100049</strain>
    </source>
</reference>
<comment type="caution">
    <text evidence="4">The sequence shown here is derived from an EMBL/GenBank/DDBJ whole genome shotgun (WGS) entry which is preliminary data.</text>
</comment>
<dbReference type="Pfam" id="PF13487">
    <property type="entry name" value="HD_5"/>
    <property type="match status" value="1"/>
</dbReference>
<dbReference type="EMBL" id="JABMCH010000040">
    <property type="protein sequence ID" value="NUU45567.1"/>
    <property type="molecule type" value="Genomic_DNA"/>
</dbReference>
<feature type="domain" description="HD-GYP" evidence="3">
    <location>
        <begin position="147"/>
        <end position="344"/>
    </location>
</feature>
<gene>
    <name evidence="4" type="ORF">HP438_01035</name>
</gene>